<dbReference type="SMART" id="SM00382">
    <property type="entry name" value="AAA"/>
    <property type="match status" value="1"/>
</dbReference>
<keyword evidence="2" id="KW-0347">Helicase</keyword>
<name>W9EFU1_9LACO</name>
<accession>W9EFU1</accession>
<dbReference type="PANTHER" id="PTHR30050">
    <property type="entry name" value="CHROMOSOMAL REPLICATION INITIATOR PROTEIN DNAA"/>
    <property type="match status" value="1"/>
</dbReference>
<evidence type="ECO:0000313" key="3">
    <source>
        <dbReference type="Proteomes" id="UP000019474"/>
    </source>
</evidence>
<protein>
    <submittedName>
        <fullName evidence="2">Helicase loader DnaI</fullName>
    </submittedName>
</protein>
<keyword evidence="2" id="KW-0378">Hydrolase</keyword>
<dbReference type="OrthoDB" id="61127at2"/>
<dbReference type="SUPFAM" id="SSF52540">
    <property type="entry name" value="P-loop containing nucleoside triphosphate hydrolases"/>
    <property type="match status" value="1"/>
</dbReference>
<dbReference type="GO" id="GO:0005524">
    <property type="term" value="F:ATP binding"/>
    <property type="evidence" value="ECO:0007669"/>
    <property type="project" value="InterPro"/>
</dbReference>
<dbReference type="AlphaFoldDB" id="W9EFU1"/>
<dbReference type="Proteomes" id="UP000019474">
    <property type="component" value="Unassembled WGS sequence"/>
</dbReference>
<organism evidence="2 3">
    <name type="scientific">Fructilactobacillus florum 8D</name>
    <dbReference type="NCBI Taxonomy" id="1221538"/>
    <lineage>
        <taxon>Bacteria</taxon>
        <taxon>Bacillati</taxon>
        <taxon>Bacillota</taxon>
        <taxon>Bacilli</taxon>
        <taxon>Lactobacillales</taxon>
        <taxon>Lactobacillaceae</taxon>
        <taxon>Fructilactobacillus</taxon>
    </lineage>
</organism>
<dbReference type="NCBIfam" id="NF006505">
    <property type="entry name" value="PRK08939.1"/>
    <property type="match status" value="1"/>
</dbReference>
<sequence length="309" mass="34888">MDDIRTNLRAAMDQQGLTAHYRKLVEMVQQDHDVQDFLTAHQQDLDAAVLQKSASKLYEFVTEKAKLKKGQPTFAPGYEPELVLNDHQIEVAYRPTANQLEKQQRQASLQRFQTIGMTTTVKQARLSDYEPTDQRMVAIKAVYDFLEKEHQVGHGFLPGLYLSGPFGVGKTYLMAAMAQQLAATGTTVCLVHFPSFAVTMKGAIGNNQVTEKLNRVKQVPVLIIDDIGADAMSAWIRDEVLGVILEYRMQHELSTFFTSNFTIQQLGDEHLATTSRGDVEPLKAKRLLERIHFLARPIEIDGKNRRQES</sequence>
<dbReference type="InterPro" id="IPR002611">
    <property type="entry name" value="IstB_ATP-bd"/>
</dbReference>
<keyword evidence="2" id="KW-0067">ATP-binding</keyword>
<dbReference type="EMBL" id="ALXG01000038">
    <property type="protein sequence ID" value="ETO40141.1"/>
    <property type="molecule type" value="Genomic_DNA"/>
</dbReference>
<evidence type="ECO:0000313" key="2">
    <source>
        <dbReference type="EMBL" id="ETO40141.1"/>
    </source>
</evidence>
<dbReference type="PANTHER" id="PTHR30050:SF8">
    <property type="entry name" value="PRIMOSOMAL PROTEIN DNAI"/>
    <property type="match status" value="1"/>
</dbReference>
<gene>
    <name evidence="2" type="ORF">B808_908</name>
</gene>
<dbReference type="InterPro" id="IPR027417">
    <property type="entry name" value="P-loop_NTPase"/>
</dbReference>
<dbReference type="GO" id="GO:0004386">
    <property type="term" value="F:helicase activity"/>
    <property type="evidence" value="ECO:0007669"/>
    <property type="project" value="UniProtKB-KW"/>
</dbReference>
<dbReference type="Gene3D" id="3.40.50.300">
    <property type="entry name" value="P-loop containing nucleotide triphosphate hydrolases"/>
    <property type="match status" value="1"/>
</dbReference>
<dbReference type="CDD" id="cd00009">
    <property type="entry name" value="AAA"/>
    <property type="match status" value="1"/>
</dbReference>
<keyword evidence="2" id="KW-0547">Nucleotide-binding</keyword>
<feature type="domain" description="AAA+ ATPase" evidence="1">
    <location>
        <begin position="156"/>
        <end position="285"/>
    </location>
</feature>
<dbReference type="InterPro" id="IPR003593">
    <property type="entry name" value="AAA+_ATPase"/>
</dbReference>
<keyword evidence="3" id="KW-1185">Reference proteome</keyword>
<evidence type="ECO:0000259" key="1">
    <source>
        <dbReference type="SMART" id="SM00382"/>
    </source>
</evidence>
<comment type="caution">
    <text evidence="2">The sequence shown here is derived from an EMBL/GenBank/DDBJ whole genome shotgun (WGS) entry which is preliminary data.</text>
</comment>
<reference evidence="2 3" key="1">
    <citation type="submission" date="2012-08" db="EMBL/GenBank/DDBJ databases">
        <title>Genome sequencing of Lactobacillus florum 8D.</title>
        <authorList>
            <person name="Kim E.B."/>
            <person name="Marco M.L."/>
        </authorList>
    </citation>
    <scope>NUCLEOTIDE SEQUENCE [LARGE SCALE GENOMIC DNA]</scope>
    <source>
        <strain evidence="2 3">8D</strain>
    </source>
</reference>
<dbReference type="Pfam" id="PF01695">
    <property type="entry name" value="IstB_IS21"/>
    <property type="match status" value="1"/>
</dbReference>
<dbReference type="InterPro" id="IPR009928">
    <property type="entry name" value="DnaI_N"/>
</dbReference>
<dbReference type="GO" id="GO:0006260">
    <property type="term" value="P:DNA replication"/>
    <property type="evidence" value="ECO:0007669"/>
    <property type="project" value="TreeGrafter"/>
</dbReference>
<dbReference type="Pfam" id="PF07319">
    <property type="entry name" value="DnaI_N"/>
    <property type="match status" value="1"/>
</dbReference>
<dbReference type="RefSeq" id="WP_009166748.1">
    <property type="nucleotide sequence ID" value="NZ_ALXG01000038.1"/>
</dbReference>
<dbReference type="PATRIC" id="fig|1221538.3.peg.917"/>
<proteinExistence type="predicted"/>